<sequence length="53" mass="5715">MQIAFIDGEINPFITGPALKSQLRAERAPIGIRGAMGARSSFFPAANLRGIER</sequence>
<dbReference type="EMBL" id="WOEZ01000305">
    <property type="protein sequence ID" value="NPT62180.1"/>
    <property type="molecule type" value="Genomic_DNA"/>
</dbReference>
<proteinExistence type="predicted"/>
<dbReference type="Proteomes" id="UP000655523">
    <property type="component" value="Unassembled WGS sequence"/>
</dbReference>
<evidence type="ECO:0000313" key="2">
    <source>
        <dbReference type="Proteomes" id="UP000655523"/>
    </source>
</evidence>
<comment type="caution">
    <text evidence="1">The sequence shown here is derived from an EMBL/GenBank/DDBJ whole genome shotgun (WGS) entry which is preliminary data.</text>
</comment>
<accession>A0A972P2Z6</accession>
<reference evidence="1 2" key="1">
    <citation type="submission" date="2019-11" db="EMBL/GenBank/DDBJ databases">
        <title>Metabolism of dissolved organic matter in forest soils.</title>
        <authorList>
            <person name="Cyle K.T."/>
            <person name="Wilhelm R.C."/>
            <person name="Martinez C.E."/>
        </authorList>
    </citation>
    <scope>NUCLEOTIDE SEQUENCE [LARGE SCALE GENOMIC DNA]</scope>
    <source>
        <strain evidence="1 2">5N</strain>
    </source>
</reference>
<name>A0A972P2Z6_9BURK</name>
<protein>
    <submittedName>
        <fullName evidence="1">Uncharacterized protein</fullName>
    </submittedName>
</protein>
<gene>
    <name evidence="1" type="ORF">GNZ13_48655</name>
</gene>
<organism evidence="1 2">
    <name type="scientific">Paraburkholderia elongata</name>
    <dbReference type="NCBI Taxonomy" id="2675747"/>
    <lineage>
        <taxon>Bacteria</taxon>
        <taxon>Pseudomonadati</taxon>
        <taxon>Pseudomonadota</taxon>
        <taxon>Betaproteobacteria</taxon>
        <taxon>Burkholderiales</taxon>
        <taxon>Burkholderiaceae</taxon>
        <taxon>Paraburkholderia</taxon>
    </lineage>
</organism>
<dbReference type="AlphaFoldDB" id="A0A972P2Z6"/>
<keyword evidence="2" id="KW-1185">Reference proteome</keyword>
<evidence type="ECO:0000313" key="1">
    <source>
        <dbReference type="EMBL" id="NPT62180.1"/>
    </source>
</evidence>
<dbReference type="RefSeq" id="WP_172178496.1">
    <property type="nucleotide sequence ID" value="NZ_WOEZ01000305.1"/>
</dbReference>